<organism evidence="3 4">
    <name type="scientific">Nocardioides potassii</name>
    <dbReference type="NCBI Taxonomy" id="2911371"/>
    <lineage>
        <taxon>Bacteria</taxon>
        <taxon>Bacillati</taxon>
        <taxon>Actinomycetota</taxon>
        <taxon>Actinomycetes</taxon>
        <taxon>Propionibacteriales</taxon>
        <taxon>Nocardioidaceae</taxon>
        <taxon>Nocardioides</taxon>
    </lineage>
</organism>
<feature type="compositionally biased region" description="Basic and acidic residues" evidence="1">
    <location>
        <begin position="134"/>
        <end position="145"/>
    </location>
</feature>
<dbReference type="CDD" id="cd00130">
    <property type="entry name" value="PAS"/>
    <property type="match status" value="1"/>
</dbReference>
<dbReference type="InterPro" id="IPR035965">
    <property type="entry name" value="PAS-like_dom_sf"/>
</dbReference>
<dbReference type="SMART" id="SM01012">
    <property type="entry name" value="ANTAR"/>
    <property type="match status" value="1"/>
</dbReference>
<name>A0ABS9HG22_9ACTN</name>
<dbReference type="InterPro" id="IPR011006">
    <property type="entry name" value="CheY-like_superfamily"/>
</dbReference>
<dbReference type="InterPro" id="IPR036388">
    <property type="entry name" value="WH-like_DNA-bd_sf"/>
</dbReference>
<dbReference type="EMBL" id="JAKJHZ010000010">
    <property type="protein sequence ID" value="MCF6379306.1"/>
    <property type="molecule type" value="Genomic_DNA"/>
</dbReference>
<accession>A0ABS9HG22</accession>
<evidence type="ECO:0000259" key="2">
    <source>
        <dbReference type="PROSITE" id="PS50921"/>
    </source>
</evidence>
<dbReference type="SUPFAM" id="SSF55785">
    <property type="entry name" value="PYP-like sensor domain (PAS domain)"/>
    <property type="match status" value="1"/>
</dbReference>
<evidence type="ECO:0000313" key="3">
    <source>
        <dbReference type="EMBL" id="MCF6379306.1"/>
    </source>
</evidence>
<dbReference type="InterPro" id="IPR005561">
    <property type="entry name" value="ANTAR"/>
</dbReference>
<gene>
    <name evidence="3" type="ORF">L2K70_16970</name>
</gene>
<dbReference type="Proteomes" id="UP001201161">
    <property type="component" value="Unassembled WGS sequence"/>
</dbReference>
<evidence type="ECO:0000256" key="1">
    <source>
        <dbReference type="SAM" id="MobiDB-lite"/>
    </source>
</evidence>
<dbReference type="InterPro" id="IPR013656">
    <property type="entry name" value="PAS_4"/>
</dbReference>
<dbReference type="PROSITE" id="PS50921">
    <property type="entry name" value="ANTAR"/>
    <property type="match status" value="1"/>
</dbReference>
<dbReference type="SUPFAM" id="SSF52172">
    <property type="entry name" value="CheY-like"/>
    <property type="match status" value="1"/>
</dbReference>
<dbReference type="Gene3D" id="3.30.450.20">
    <property type="entry name" value="PAS domain"/>
    <property type="match status" value="1"/>
</dbReference>
<dbReference type="Gene3D" id="1.10.10.10">
    <property type="entry name" value="Winged helix-like DNA-binding domain superfamily/Winged helix DNA-binding domain"/>
    <property type="match status" value="1"/>
</dbReference>
<dbReference type="Pfam" id="PF08448">
    <property type="entry name" value="PAS_4"/>
    <property type="match status" value="1"/>
</dbReference>
<feature type="domain" description="ANTAR" evidence="2">
    <location>
        <begin position="174"/>
        <end position="235"/>
    </location>
</feature>
<protein>
    <submittedName>
        <fullName evidence="3">ANTAR domain-containing protein</fullName>
    </submittedName>
</protein>
<feature type="region of interest" description="Disordered" evidence="1">
    <location>
        <begin position="134"/>
        <end position="160"/>
    </location>
</feature>
<dbReference type="NCBIfam" id="TIGR00229">
    <property type="entry name" value="sensory_box"/>
    <property type="match status" value="1"/>
</dbReference>
<sequence>MSSKLEELGHHEFFATALSPMALLDADGVFRAVNAAYLDATGSTRSELLSRQIFEAFPDNPQTPEARSVERLRASLERVLRARRPDHMGFQRYDVPNRATPGEFVTKTWMPVNSPVRDDGAMIGVLHRVDDVTRLSRPRAERRADAGGTSTGDSTAGNEIVAPRSELEVVLAEAAQLARENRQLQAALESRSHIDAAKGMVMLELGCDADTAFAFLSRISQVTNVRVADVATAMAHHASQGRDAVRQVLELAQATADPPDADI</sequence>
<comment type="caution">
    <text evidence="3">The sequence shown here is derived from an EMBL/GenBank/DDBJ whole genome shotgun (WGS) entry which is preliminary data.</text>
</comment>
<proteinExistence type="predicted"/>
<keyword evidence="4" id="KW-1185">Reference proteome</keyword>
<evidence type="ECO:0000313" key="4">
    <source>
        <dbReference type="Proteomes" id="UP001201161"/>
    </source>
</evidence>
<reference evidence="3 4" key="1">
    <citation type="submission" date="2022-01" db="EMBL/GenBank/DDBJ databases">
        <title>Nocardioides sp. nov., an actinomycete isolated from mining soil.</title>
        <authorList>
            <person name="Liu L."/>
        </authorList>
    </citation>
    <scope>NUCLEOTIDE SEQUENCE [LARGE SCALE GENOMIC DNA]</scope>
    <source>
        <strain evidence="3 4">KLBMP 9356</strain>
    </source>
</reference>
<dbReference type="Pfam" id="PF03861">
    <property type="entry name" value="ANTAR"/>
    <property type="match status" value="1"/>
</dbReference>
<dbReference type="RefSeq" id="WP_236404045.1">
    <property type="nucleotide sequence ID" value="NZ_JAKJHZ010000010.1"/>
</dbReference>
<feature type="compositionally biased region" description="Low complexity" evidence="1">
    <location>
        <begin position="146"/>
        <end position="157"/>
    </location>
</feature>
<dbReference type="InterPro" id="IPR000014">
    <property type="entry name" value="PAS"/>
</dbReference>